<feature type="domain" description="ParB-like N-terminal" evidence="4">
    <location>
        <begin position="31"/>
        <end position="120"/>
    </location>
</feature>
<dbReference type="GO" id="GO:0045881">
    <property type="term" value="P:positive regulation of sporulation resulting in formation of a cellular spore"/>
    <property type="evidence" value="ECO:0007669"/>
    <property type="project" value="TreeGrafter"/>
</dbReference>
<comment type="similarity">
    <text evidence="1">Belongs to the ParB family.</text>
</comment>
<dbReference type="Pfam" id="PF17762">
    <property type="entry name" value="HTH_ParB"/>
    <property type="match status" value="1"/>
</dbReference>
<dbReference type="FunFam" id="3.90.1530.30:FF:000001">
    <property type="entry name" value="Chromosome partitioning protein ParB"/>
    <property type="match status" value="1"/>
</dbReference>
<dbReference type="FunFam" id="1.10.10.2830:FF:000001">
    <property type="entry name" value="Chromosome partitioning protein ParB"/>
    <property type="match status" value="1"/>
</dbReference>
<dbReference type="OrthoDB" id="9802051at2"/>
<dbReference type="Gene3D" id="3.90.1530.30">
    <property type="match status" value="1"/>
</dbReference>
<dbReference type="GO" id="GO:0005694">
    <property type="term" value="C:chromosome"/>
    <property type="evidence" value="ECO:0007669"/>
    <property type="project" value="TreeGrafter"/>
</dbReference>
<accession>A0A449BBB7</accession>
<dbReference type="AlphaFoldDB" id="A0A449BBB7"/>
<keyword evidence="6" id="KW-1185">Reference proteome</keyword>
<dbReference type="RefSeq" id="WP_035375790.1">
    <property type="nucleotide sequence ID" value="NZ_LR215048.1"/>
</dbReference>
<evidence type="ECO:0000259" key="4">
    <source>
        <dbReference type="SMART" id="SM00470"/>
    </source>
</evidence>
<dbReference type="NCBIfam" id="TIGR00180">
    <property type="entry name" value="parB_part"/>
    <property type="match status" value="1"/>
</dbReference>
<dbReference type="InterPro" id="IPR036086">
    <property type="entry name" value="ParB/Sulfiredoxin_sf"/>
</dbReference>
<organism evidence="5 6">
    <name type="scientific">Haploplasma axanthum</name>
    <name type="common">Acholeplasma axanthum</name>
    <dbReference type="NCBI Taxonomy" id="29552"/>
    <lineage>
        <taxon>Bacteria</taxon>
        <taxon>Bacillati</taxon>
        <taxon>Mycoplasmatota</taxon>
        <taxon>Mollicutes</taxon>
        <taxon>Acholeplasmatales</taxon>
        <taxon>Acholeplasmataceae</taxon>
        <taxon>Haploplasma</taxon>
    </lineage>
</organism>
<protein>
    <submittedName>
        <fullName evidence="5">Nucleoid occlusion protein</fullName>
    </submittedName>
</protein>
<dbReference type="Pfam" id="PF02195">
    <property type="entry name" value="ParB_N"/>
    <property type="match status" value="1"/>
</dbReference>
<dbReference type="PANTHER" id="PTHR33375:SF1">
    <property type="entry name" value="CHROMOSOME-PARTITIONING PROTEIN PARB-RELATED"/>
    <property type="match status" value="1"/>
</dbReference>
<keyword evidence="2" id="KW-0159">Chromosome partition</keyword>
<dbReference type="SUPFAM" id="SSF109709">
    <property type="entry name" value="KorB DNA-binding domain-like"/>
    <property type="match status" value="1"/>
</dbReference>
<evidence type="ECO:0000256" key="3">
    <source>
        <dbReference type="ARBA" id="ARBA00023125"/>
    </source>
</evidence>
<dbReference type="Proteomes" id="UP000289841">
    <property type="component" value="Chromosome"/>
</dbReference>
<dbReference type="InterPro" id="IPR004437">
    <property type="entry name" value="ParB/RepB/Spo0J"/>
</dbReference>
<dbReference type="KEGG" id="aaxa:NCTC10138_00079"/>
<dbReference type="InterPro" id="IPR003115">
    <property type="entry name" value="ParB_N"/>
</dbReference>
<dbReference type="STRING" id="1278311.GCA_000428705_01271"/>
<dbReference type="CDD" id="cd16393">
    <property type="entry name" value="SPO0J_N"/>
    <property type="match status" value="1"/>
</dbReference>
<evidence type="ECO:0000256" key="2">
    <source>
        <dbReference type="ARBA" id="ARBA00022829"/>
    </source>
</evidence>
<dbReference type="PANTHER" id="PTHR33375">
    <property type="entry name" value="CHROMOSOME-PARTITIONING PROTEIN PARB-RELATED"/>
    <property type="match status" value="1"/>
</dbReference>
<evidence type="ECO:0000313" key="6">
    <source>
        <dbReference type="Proteomes" id="UP000289841"/>
    </source>
</evidence>
<dbReference type="GO" id="GO:0003677">
    <property type="term" value="F:DNA binding"/>
    <property type="evidence" value="ECO:0007669"/>
    <property type="project" value="UniProtKB-KW"/>
</dbReference>
<dbReference type="Gene3D" id="1.10.10.2830">
    <property type="match status" value="1"/>
</dbReference>
<keyword evidence="3" id="KW-0238">DNA-binding</keyword>
<dbReference type="GO" id="GO:0007059">
    <property type="term" value="P:chromosome segregation"/>
    <property type="evidence" value="ECO:0007669"/>
    <property type="project" value="UniProtKB-KW"/>
</dbReference>
<reference evidence="5 6" key="1">
    <citation type="submission" date="2019-01" db="EMBL/GenBank/DDBJ databases">
        <authorList>
            <consortium name="Pathogen Informatics"/>
        </authorList>
    </citation>
    <scope>NUCLEOTIDE SEQUENCE [LARGE SCALE GENOMIC DNA]</scope>
    <source>
        <strain evidence="5 6">NCTC10138</strain>
    </source>
</reference>
<dbReference type="InterPro" id="IPR041468">
    <property type="entry name" value="HTH_ParB/Spo0J"/>
</dbReference>
<dbReference type="SMART" id="SM00470">
    <property type="entry name" value="ParB"/>
    <property type="match status" value="1"/>
</dbReference>
<sequence>MQEKNKLVGRGLKDLIEEHNIDKVLDGEVILEIKLNDIKANPFQPRKVFDEDRINELALSIKEHGVFQPIIVKKTNEGYIIVSGERRFRASKKVGLELIPAVVRNYSDTKIAEISLVENLQREDLTPIEEANAYKKIIDGLGITQLELSNKVGKSRSHITNIIGLLKLPQSVQDMLLEKKLTMGHARTLSKLKDEKKIIELANKIIKENLSVRDIEEISEDEVKKQVNEKKNSARKVFKEEKNLLKKYYGAKVSIKNNKIVFKIDDEEQLKSVLEQLIKNAISN</sequence>
<name>A0A449BBB7_HAPAX</name>
<dbReference type="EMBL" id="LR215048">
    <property type="protein sequence ID" value="VEU79641.1"/>
    <property type="molecule type" value="Genomic_DNA"/>
</dbReference>
<proteinExistence type="inferred from homology"/>
<dbReference type="InterPro" id="IPR050336">
    <property type="entry name" value="Chromosome_partition/occlusion"/>
</dbReference>
<gene>
    <name evidence="5" type="primary">noc</name>
    <name evidence="5" type="ORF">NCTC10138_00079</name>
</gene>
<evidence type="ECO:0000313" key="5">
    <source>
        <dbReference type="EMBL" id="VEU79641.1"/>
    </source>
</evidence>
<evidence type="ECO:0000256" key="1">
    <source>
        <dbReference type="ARBA" id="ARBA00006295"/>
    </source>
</evidence>
<dbReference type="SUPFAM" id="SSF110849">
    <property type="entry name" value="ParB/Sulfiredoxin"/>
    <property type="match status" value="1"/>
</dbReference>